<keyword evidence="1" id="KW-0472">Membrane</keyword>
<dbReference type="Proteomes" id="UP000051992">
    <property type="component" value="Unassembled WGS sequence"/>
</dbReference>
<dbReference type="GeneID" id="86899178"/>
<keyword evidence="1" id="KW-0812">Transmembrane</keyword>
<dbReference type="RefSeq" id="WP_057743373.1">
    <property type="nucleotide sequence ID" value="NZ_BJLU01000001.1"/>
</dbReference>
<proteinExistence type="predicted"/>
<dbReference type="OrthoDB" id="9882962at2"/>
<feature type="transmembrane region" description="Helical" evidence="1">
    <location>
        <begin position="37"/>
        <end position="57"/>
    </location>
</feature>
<organism evidence="2 3">
    <name type="scientific">Weissella viridescens</name>
    <name type="common">Lactobacillus viridescens</name>
    <dbReference type="NCBI Taxonomy" id="1629"/>
    <lineage>
        <taxon>Bacteria</taxon>
        <taxon>Bacillati</taxon>
        <taxon>Bacillota</taxon>
        <taxon>Bacilli</taxon>
        <taxon>Lactobacillales</taxon>
        <taxon>Lactobacillaceae</taxon>
        <taxon>Weissella</taxon>
    </lineage>
</organism>
<sequence length="64" mass="7085">MHLSIQTVYIVVIGANMLFLILCGLGIYRGARDHDRYLVIVYLLLTLGILIAVKLTLQATGLLN</sequence>
<gene>
    <name evidence="2" type="ORF">IV50_GL000042</name>
</gene>
<dbReference type="PATRIC" id="fig|1629.5.peg.43"/>
<keyword evidence="1" id="KW-1133">Transmembrane helix</keyword>
<evidence type="ECO:0000313" key="2">
    <source>
        <dbReference type="EMBL" id="KRN46780.1"/>
    </source>
</evidence>
<evidence type="ECO:0000256" key="1">
    <source>
        <dbReference type="SAM" id="Phobius"/>
    </source>
</evidence>
<dbReference type="EMBL" id="JQBM01000001">
    <property type="protein sequence ID" value="KRN46780.1"/>
    <property type="molecule type" value="Genomic_DNA"/>
</dbReference>
<dbReference type="AlphaFoldDB" id="A0A0R2H9G0"/>
<protein>
    <submittedName>
        <fullName evidence="2">Uncharacterized protein</fullName>
    </submittedName>
</protein>
<accession>A0A0R2H9G0</accession>
<reference evidence="2 3" key="1">
    <citation type="journal article" date="2015" name="Genome Announc.">
        <title>Expanding the biotechnology potential of lactobacilli through comparative genomics of 213 strains and associated genera.</title>
        <authorList>
            <person name="Sun Z."/>
            <person name="Harris H.M."/>
            <person name="McCann A."/>
            <person name="Guo C."/>
            <person name="Argimon S."/>
            <person name="Zhang W."/>
            <person name="Yang X."/>
            <person name="Jeffery I.B."/>
            <person name="Cooney J.C."/>
            <person name="Kagawa T.F."/>
            <person name="Liu W."/>
            <person name="Song Y."/>
            <person name="Salvetti E."/>
            <person name="Wrobel A."/>
            <person name="Rasinkangas P."/>
            <person name="Parkhill J."/>
            <person name="Rea M.C."/>
            <person name="O'Sullivan O."/>
            <person name="Ritari J."/>
            <person name="Douillard F.P."/>
            <person name="Paul Ross R."/>
            <person name="Yang R."/>
            <person name="Briner A.E."/>
            <person name="Felis G.E."/>
            <person name="de Vos W.M."/>
            <person name="Barrangou R."/>
            <person name="Klaenhammer T.R."/>
            <person name="Caufield P.W."/>
            <person name="Cui Y."/>
            <person name="Zhang H."/>
            <person name="O'Toole P.W."/>
        </authorList>
    </citation>
    <scope>NUCLEOTIDE SEQUENCE [LARGE SCALE GENOMIC DNA]</scope>
    <source>
        <strain evidence="2 3">DSM 20410</strain>
    </source>
</reference>
<feature type="transmembrane region" description="Helical" evidence="1">
    <location>
        <begin position="6"/>
        <end position="28"/>
    </location>
</feature>
<name>A0A0R2H9G0_WEIVI</name>
<comment type="caution">
    <text evidence="2">The sequence shown here is derived from an EMBL/GenBank/DDBJ whole genome shotgun (WGS) entry which is preliminary data.</text>
</comment>
<keyword evidence="3" id="KW-1185">Reference proteome</keyword>
<evidence type="ECO:0000313" key="3">
    <source>
        <dbReference type="Proteomes" id="UP000051992"/>
    </source>
</evidence>